<dbReference type="Gene3D" id="2.60.40.1090">
    <property type="entry name" value="Fimbrial-type adhesion domain"/>
    <property type="match status" value="1"/>
</dbReference>
<reference evidence="4" key="1">
    <citation type="submission" date="2018-05" db="EMBL/GenBank/DDBJ databases">
        <authorList>
            <person name="Li Y."/>
        </authorList>
    </citation>
    <scope>NUCLEOTIDE SEQUENCE [LARGE SCALE GENOMIC DNA]</scope>
    <source>
        <strain evidence="4">3d-2-2</strain>
    </source>
</reference>
<dbReference type="PANTHER" id="PTHR33420">
    <property type="entry name" value="FIMBRIAL SUBUNIT ELFA-RELATED"/>
    <property type="match status" value="1"/>
</dbReference>
<feature type="signal peptide" evidence="1">
    <location>
        <begin position="1"/>
        <end position="23"/>
    </location>
</feature>
<protein>
    <submittedName>
        <fullName evidence="3">Type 1 fimbrial protein</fullName>
    </submittedName>
</protein>
<dbReference type="AlphaFoldDB" id="A0A2V1JXT8"/>
<dbReference type="InterPro" id="IPR050263">
    <property type="entry name" value="Bact_Fimbrial_Adh_Pro"/>
</dbReference>
<keyword evidence="1" id="KW-0732">Signal</keyword>
<organism evidence="3 4">
    <name type="scientific">Corticimicrobacter populi</name>
    <dbReference type="NCBI Taxonomy" id="2175229"/>
    <lineage>
        <taxon>Bacteria</taxon>
        <taxon>Pseudomonadati</taxon>
        <taxon>Pseudomonadota</taxon>
        <taxon>Betaproteobacteria</taxon>
        <taxon>Burkholderiales</taxon>
        <taxon>Alcaligenaceae</taxon>
        <taxon>Corticimicrobacter</taxon>
    </lineage>
</organism>
<evidence type="ECO:0000259" key="2">
    <source>
        <dbReference type="Pfam" id="PF00419"/>
    </source>
</evidence>
<dbReference type="GO" id="GO:0043709">
    <property type="term" value="P:cell adhesion involved in single-species biofilm formation"/>
    <property type="evidence" value="ECO:0007669"/>
    <property type="project" value="TreeGrafter"/>
</dbReference>
<accession>A0A2V1JXT8</accession>
<feature type="domain" description="Fimbrial-type adhesion" evidence="2">
    <location>
        <begin position="28"/>
        <end position="176"/>
    </location>
</feature>
<dbReference type="InterPro" id="IPR008966">
    <property type="entry name" value="Adhesion_dom_sf"/>
</dbReference>
<dbReference type="EMBL" id="QETA01000005">
    <property type="protein sequence ID" value="PWF22157.1"/>
    <property type="molecule type" value="Genomic_DNA"/>
</dbReference>
<evidence type="ECO:0000313" key="4">
    <source>
        <dbReference type="Proteomes" id="UP000245212"/>
    </source>
</evidence>
<comment type="caution">
    <text evidence="3">The sequence shown here is derived from an EMBL/GenBank/DDBJ whole genome shotgun (WGS) entry which is preliminary data.</text>
</comment>
<keyword evidence="4" id="KW-1185">Reference proteome</keyword>
<dbReference type="RefSeq" id="WP_109062396.1">
    <property type="nucleotide sequence ID" value="NZ_QETA01000005.1"/>
</dbReference>
<dbReference type="PANTHER" id="PTHR33420:SF26">
    <property type="entry name" value="FIMBRIAL SUBUNIT"/>
    <property type="match status" value="1"/>
</dbReference>
<dbReference type="Pfam" id="PF00419">
    <property type="entry name" value="Fimbrial"/>
    <property type="match status" value="1"/>
</dbReference>
<dbReference type="InterPro" id="IPR000259">
    <property type="entry name" value="Adhesion_dom_fimbrial"/>
</dbReference>
<dbReference type="Proteomes" id="UP000245212">
    <property type="component" value="Unassembled WGS sequence"/>
</dbReference>
<evidence type="ECO:0000256" key="1">
    <source>
        <dbReference type="SAM" id="SignalP"/>
    </source>
</evidence>
<name>A0A2V1JXT8_9BURK</name>
<gene>
    <name evidence="3" type="ORF">DD235_12295</name>
</gene>
<dbReference type="SUPFAM" id="SSF49401">
    <property type="entry name" value="Bacterial adhesins"/>
    <property type="match status" value="1"/>
</dbReference>
<evidence type="ECO:0000313" key="3">
    <source>
        <dbReference type="EMBL" id="PWF22157.1"/>
    </source>
</evidence>
<dbReference type="InterPro" id="IPR036937">
    <property type="entry name" value="Adhesion_dom_fimbrial_sf"/>
</dbReference>
<feature type="chain" id="PRO_5015992945" evidence="1">
    <location>
        <begin position="24"/>
        <end position="177"/>
    </location>
</feature>
<sequence length="177" mass="17677">MKKTLANVLVLAGFAAIAGTAAADSGNISFQGEITQSACSIGGGQQGANMVVPMGSISTNMFNGVGSKAGDGTDFTIALLGCDTDVSENASISFRPGAGSVINNRLLSLENGSGATGVAVALVAEDGTAINVGGTATTYTLVKGTNNFNFKAYYEATAADIKAGKANARAVFEVTYS</sequence>
<proteinExistence type="predicted"/>
<dbReference type="GO" id="GO:0009289">
    <property type="term" value="C:pilus"/>
    <property type="evidence" value="ECO:0007669"/>
    <property type="project" value="InterPro"/>
</dbReference>